<dbReference type="InterPro" id="IPR011051">
    <property type="entry name" value="RmlC_Cupin_sf"/>
</dbReference>
<name>A0A6J6FJA8_9ZZZZ</name>
<dbReference type="SUPFAM" id="SSF51182">
    <property type="entry name" value="RmlC-like cupins"/>
    <property type="match status" value="1"/>
</dbReference>
<gene>
    <name evidence="4" type="ORF">UFOPK1767_00807</name>
</gene>
<comment type="similarity">
    <text evidence="1">Belongs to the pirin family.</text>
</comment>
<feature type="domain" description="Pirin N-terminal" evidence="2">
    <location>
        <begin position="64"/>
        <end position="163"/>
    </location>
</feature>
<dbReference type="InterPro" id="IPR014710">
    <property type="entry name" value="RmlC-like_jellyroll"/>
</dbReference>
<dbReference type="Pfam" id="PF05726">
    <property type="entry name" value="Pirin_C"/>
    <property type="match status" value="1"/>
</dbReference>
<evidence type="ECO:0000256" key="1">
    <source>
        <dbReference type="ARBA" id="ARBA00008416"/>
    </source>
</evidence>
<organism evidence="4">
    <name type="scientific">freshwater metagenome</name>
    <dbReference type="NCBI Taxonomy" id="449393"/>
    <lineage>
        <taxon>unclassified sequences</taxon>
        <taxon>metagenomes</taxon>
        <taxon>ecological metagenomes</taxon>
    </lineage>
</organism>
<sequence>MSKRVEKTPHAPARAGLPLLRFRPGGVGLGGATRGADTILFLGGDTGTVIIEPRLVKLTTRTEVDVRRTIPHAKLRRIGAWVFVDHFGPTEQVDGMTVAAHPHTGLQTVTWLLDGLIDHRDSLGTAQEVAPGSLNLMTAGSGVSHSERSLPGPEALHAVQLWIALPDAVRSMRPTFEHIETVPTATFGDHFAQVFIGQWGDATSPATVFSPLVGAEVLVGNSGSIPLNSSWEYGVLNINGSMTANDDDVPLNALWYSPVGSTELALSGSGTAIVIGGEPFLEQILMWWNFIARTHEEIEEMRMDWNLHTYPPIADRVGGWIPAPEMPNVTLTAR</sequence>
<dbReference type="EMBL" id="CAEZTZ010000110">
    <property type="protein sequence ID" value="CAB4588507.1"/>
    <property type="molecule type" value="Genomic_DNA"/>
</dbReference>
<protein>
    <submittedName>
        <fullName evidence="4">Unannotated protein</fullName>
    </submittedName>
</protein>
<dbReference type="InterPro" id="IPR012093">
    <property type="entry name" value="Pirin"/>
</dbReference>
<accession>A0A6J6FJA8</accession>
<feature type="domain" description="Pirin C-terminal" evidence="3">
    <location>
        <begin position="223"/>
        <end position="307"/>
    </location>
</feature>
<reference evidence="4" key="1">
    <citation type="submission" date="2020-05" db="EMBL/GenBank/DDBJ databases">
        <authorList>
            <person name="Chiriac C."/>
            <person name="Salcher M."/>
            <person name="Ghai R."/>
            <person name="Kavagutti S V."/>
        </authorList>
    </citation>
    <scope>NUCLEOTIDE SEQUENCE</scope>
</reference>
<dbReference type="Pfam" id="PF02678">
    <property type="entry name" value="Pirin"/>
    <property type="match status" value="1"/>
</dbReference>
<dbReference type="CDD" id="cd02909">
    <property type="entry name" value="cupin_pirin_N"/>
    <property type="match status" value="1"/>
</dbReference>
<dbReference type="PANTHER" id="PTHR13903">
    <property type="entry name" value="PIRIN-RELATED"/>
    <property type="match status" value="1"/>
</dbReference>
<evidence type="ECO:0000313" key="4">
    <source>
        <dbReference type="EMBL" id="CAB4588507.1"/>
    </source>
</evidence>
<dbReference type="AlphaFoldDB" id="A0A6J6FJA8"/>
<evidence type="ECO:0000259" key="3">
    <source>
        <dbReference type="Pfam" id="PF05726"/>
    </source>
</evidence>
<dbReference type="PANTHER" id="PTHR13903:SF8">
    <property type="entry name" value="PIRIN"/>
    <property type="match status" value="1"/>
</dbReference>
<evidence type="ECO:0000259" key="2">
    <source>
        <dbReference type="Pfam" id="PF02678"/>
    </source>
</evidence>
<dbReference type="InterPro" id="IPR003829">
    <property type="entry name" value="Pirin_N_dom"/>
</dbReference>
<dbReference type="InterPro" id="IPR008778">
    <property type="entry name" value="Pirin_C_dom"/>
</dbReference>
<dbReference type="Gene3D" id="2.60.120.10">
    <property type="entry name" value="Jelly Rolls"/>
    <property type="match status" value="2"/>
</dbReference>
<proteinExistence type="inferred from homology"/>